<evidence type="ECO:0000313" key="7">
    <source>
        <dbReference type="EMBL" id="USS01614.1"/>
    </source>
</evidence>
<dbReference type="EMBL" id="CP023671">
    <property type="protein sequence ID" value="AYE35016.1"/>
    <property type="molecule type" value="Genomic_DNA"/>
</dbReference>
<organism evidence="6 8">
    <name type="scientific">Clostridium septicum</name>
    <dbReference type="NCBI Taxonomy" id="1504"/>
    <lineage>
        <taxon>Bacteria</taxon>
        <taxon>Bacillati</taxon>
        <taxon>Bacillota</taxon>
        <taxon>Clostridia</taxon>
        <taxon>Eubacteriales</taxon>
        <taxon>Clostridiaceae</taxon>
        <taxon>Clostridium</taxon>
    </lineage>
</organism>
<dbReference type="InterPro" id="IPR010652">
    <property type="entry name" value="DUF1232"/>
</dbReference>
<feature type="domain" description="DUF1232" evidence="5">
    <location>
        <begin position="225"/>
        <end position="261"/>
    </location>
</feature>
<evidence type="ECO:0000313" key="6">
    <source>
        <dbReference type="EMBL" id="AYE35016.1"/>
    </source>
</evidence>
<dbReference type="Proteomes" id="UP001055437">
    <property type="component" value="Chromosome"/>
</dbReference>
<reference evidence="7" key="2">
    <citation type="submission" date="2022-06" db="EMBL/GenBank/DDBJ databases">
        <authorList>
            <person name="Holder M.E."/>
            <person name="Ajami N.J."/>
            <person name="Petrosino J.F."/>
        </authorList>
    </citation>
    <scope>NUCLEOTIDE SEQUENCE</scope>
    <source>
        <strain evidence="7">RMA 8861</strain>
    </source>
</reference>
<dbReference type="Proteomes" id="UP000280586">
    <property type="component" value="Chromosome"/>
</dbReference>
<accession>A0A9N7JND6</accession>
<gene>
    <name evidence="6" type="ORF">CP523_11640</name>
    <name evidence="7" type="ORF">NH397_04010</name>
</gene>
<evidence type="ECO:0000256" key="2">
    <source>
        <dbReference type="ARBA" id="ARBA00022692"/>
    </source>
</evidence>
<dbReference type="KEGG" id="csep:CP523_11640"/>
<evidence type="ECO:0000313" key="8">
    <source>
        <dbReference type="Proteomes" id="UP000280586"/>
    </source>
</evidence>
<reference evidence="6 8" key="1">
    <citation type="submission" date="2017-09" db="EMBL/GenBank/DDBJ databases">
        <authorList>
            <person name="Thomas P."/>
            <person name="Seyboldt C."/>
        </authorList>
    </citation>
    <scope>NUCLEOTIDE SEQUENCE [LARGE SCALE GENOMIC DNA]</scope>
    <source>
        <strain evidence="6 8">DSM 7534</strain>
    </source>
</reference>
<evidence type="ECO:0000256" key="1">
    <source>
        <dbReference type="ARBA" id="ARBA00004127"/>
    </source>
</evidence>
<evidence type="ECO:0000313" key="9">
    <source>
        <dbReference type="Proteomes" id="UP001055437"/>
    </source>
</evidence>
<name>A0A9N7JND6_CLOSE</name>
<dbReference type="RefSeq" id="WP_120140879.1">
    <property type="nucleotide sequence ID" value="NZ_CP023671.1"/>
</dbReference>
<keyword evidence="2" id="KW-0812">Transmembrane</keyword>
<keyword evidence="4" id="KW-0472">Membrane</keyword>
<dbReference type="GeneID" id="303561335"/>
<dbReference type="AlphaFoldDB" id="A0A9N7JND6"/>
<dbReference type="EMBL" id="CP099799">
    <property type="protein sequence ID" value="USS01614.1"/>
    <property type="molecule type" value="Genomic_DNA"/>
</dbReference>
<protein>
    <submittedName>
        <fullName evidence="7">YkvA family protein</fullName>
    </submittedName>
</protein>
<dbReference type="Pfam" id="PF06803">
    <property type="entry name" value="DUF1232"/>
    <property type="match status" value="1"/>
</dbReference>
<sequence>MNISDVKVGLTGEDLLSIANEFLNIDGLEISEINLKDEINITGSFNKGFKIDFIAGIKLVRIENGIIHAELSSFKLLKIGIVSLIRKLALKYAIKAFEDKGIHYEKGKIVINIKKILKDVPYVDFNIKDIYIYRSILNVELKDINISIKGNLIKGIEDPKEEDMEQDTALMVINKVKDNYSLGRECTLDKLPDKVKKISDYLFIIPDMVALIYRLLKDKRVAIKTKLVISAAVAYIALPTDIIPDNIPFIGKIDELAVTFFALDRIISDVPVYIILENWEGKNDIILVIKNMIEYVTNFTGAKNVEKLYSLLNELISL</sequence>
<dbReference type="GO" id="GO:0012505">
    <property type="term" value="C:endomembrane system"/>
    <property type="evidence" value="ECO:0007669"/>
    <property type="project" value="UniProtKB-SubCell"/>
</dbReference>
<evidence type="ECO:0000256" key="4">
    <source>
        <dbReference type="ARBA" id="ARBA00023136"/>
    </source>
</evidence>
<comment type="subcellular location">
    <subcellularLocation>
        <location evidence="1">Endomembrane system</location>
        <topology evidence="1">Multi-pass membrane protein</topology>
    </subcellularLocation>
</comment>
<evidence type="ECO:0000259" key="5">
    <source>
        <dbReference type="Pfam" id="PF06803"/>
    </source>
</evidence>
<keyword evidence="3" id="KW-1133">Transmembrane helix</keyword>
<proteinExistence type="predicted"/>
<evidence type="ECO:0000256" key="3">
    <source>
        <dbReference type="ARBA" id="ARBA00022989"/>
    </source>
</evidence>
<keyword evidence="9" id="KW-1185">Reference proteome</keyword>